<evidence type="ECO:0000256" key="11">
    <source>
        <dbReference type="ARBA" id="ARBA00047928"/>
    </source>
</evidence>
<keyword evidence="8 13" id="KW-0378">Hydrolase</keyword>
<dbReference type="SUPFAM" id="SSF51126">
    <property type="entry name" value="Pectin lyase-like"/>
    <property type="match status" value="1"/>
</dbReference>
<name>A0ABD3U9J4_9LAMI</name>
<evidence type="ECO:0000313" key="16">
    <source>
        <dbReference type="Proteomes" id="UP001634393"/>
    </source>
</evidence>
<keyword evidence="16" id="KW-1185">Reference proteome</keyword>
<proteinExistence type="inferred from homology"/>
<dbReference type="SUPFAM" id="SSF101148">
    <property type="entry name" value="Plant invertase/pectin methylesterase inhibitor"/>
    <property type="match status" value="1"/>
</dbReference>
<sequence length="536" mass="60065">MSLIVFVVINSNFLIVSQSKSFFSSIGEVCDITPYPTTCYHSLTPLINQKYKYDSNVYYELSINASMNELARVSKDFAEEGTLFQNFENTKEKKLESALESCRELLDLALYNLNWTVPTNNNANLAAKETRENFKTWVNGAGADLETCIDGFDYAPREVRKVVIEKLKKSTRLVSNSLAIICKIDEYMSEHKERSIKQRSDWPPTWLSTKDRAVLGKSNPRVKLKPNVVVAADGTGNCKTISAALKVVPQNSNKRFVIYVKKGVYYENVRVDKTKWNVMMFGDGMDNTIVSGNLNAASGITTFFSATFAVYGKGFIAQDMRFQNTAGPAKGQAVALLSTADQSVFYRCRIDGYQDTLYTHSMRQFYRDCKIYGTIDFIFGDSSVVIQNSNILVKKSLPRQKINVITAQGKSGMHGVSGISIQNCNVLPAGNLSGVKTYLGRPWKDYSTTIFMESMLERLIDPQGWHPWTGNVVPPDTIYYAEYNNRGPGAVTKNRVNWKGVRTNVTKKEASRFTVTSFINGVGWIPTTGVPFQPDL</sequence>
<dbReference type="Pfam" id="PF04043">
    <property type="entry name" value="PMEI"/>
    <property type="match status" value="1"/>
</dbReference>
<gene>
    <name evidence="15" type="ORF">ACJIZ3_002390</name>
</gene>
<evidence type="ECO:0000256" key="5">
    <source>
        <dbReference type="ARBA" id="ARBA00013229"/>
    </source>
</evidence>
<comment type="catalytic activity">
    <reaction evidence="11 13">
        <text>[(1-&gt;4)-alpha-D-galacturonosyl methyl ester](n) + n H2O = [(1-&gt;4)-alpha-D-galacturonosyl](n) + n methanol + n H(+)</text>
        <dbReference type="Rhea" id="RHEA:22380"/>
        <dbReference type="Rhea" id="RHEA-COMP:14570"/>
        <dbReference type="Rhea" id="RHEA-COMP:14573"/>
        <dbReference type="ChEBI" id="CHEBI:15377"/>
        <dbReference type="ChEBI" id="CHEBI:15378"/>
        <dbReference type="ChEBI" id="CHEBI:17790"/>
        <dbReference type="ChEBI" id="CHEBI:140522"/>
        <dbReference type="ChEBI" id="CHEBI:140523"/>
        <dbReference type="EC" id="3.1.1.11"/>
    </reaction>
</comment>
<evidence type="ECO:0000256" key="7">
    <source>
        <dbReference type="ARBA" id="ARBA00022525"/>
    </source>
</evidence>
<evidence type="ECO:0000256" key="2">
    <source>
        <dbReference type="ARBA" id="ARBA00005184"/>
    </source>
</evidence>
<evidence type="ECO:0000256" key="3">
    <source>
        <dbReference type="ARBA" id="ARBA00006027"/>
    </source>
</evidence>
<dbReference type="GO" id="GO:0030599">
    <property type="term" value="F:pectinesterase activity"/>
    <property type="evidence" value="ECO:0007669"/>
    <property type="project" value="UniProtKB-UniRule"/>
</dbReference>
<keyword evidence="6" id="KW-0134">Cell wall</keyword>
<dbReference type="EC" id="3.1.1.11" evidence="5 13"/>
<evidence type="ECO:0000256" key="4">
    <source>
        <dbReference type="ARBA" id="ARBA00007786"/>
    </source>
</evidence>
<dbReference type="GO" id="GO:0045490">
    <property type="term" value="P:pectin catabolic process"/>
    <property type="evidence" value="ECO:0007669"/>
    <property type="project" value="UniProtKB-UniRule"/>
</dbReference>
<evidence type="ECO:0000256" key="10">
    <source>
        <dbReference type="ARBA" id="ARBA00023316"/>
    </source>
</evidence>
<evidence type="ECO:0000256" key="12">
    <source>
        <dbReference type="PROSITE-ProRule" id="PRU10040"/>
    </source>
</evidence>
<evidence type="ECO:0000313" key="15">
    <source>
        <dbReference type="EMBL" id="KAL3844987.1"/>
    </source>
</evidence>
<feature type="chain" id="PRO_5044528710" description="Pectinesterase" evidence="13">
    <location>
        <begin position="20"/>
        <end position="536"/>
    </location>
</feature>
<evidence type="ECO:0000256" key="1">
    <source>
        <dbReference type="ARBA" id="ARBA00004191"/>
    </source>
</evidence>
<keyword evidence="7" id="KW-0964">Secreted</keyword>
<dbReference type="PANTHER" id="PTHR31707">
    <property type="entry name" value="PECTINESTERASE"/>
    <property type="match status" value="1"/>
</dbReference>
<evidence type="ECO:0000256" key="6">
    <source>
        <dbReference type="ARBA" id="ARBA00022512"/>
    </source>
</evidence>
<dbReference type="EMBL" id="JBJXBP010000002">
    <property type="protein sequence ID" value="KAL3844987.1"/>
    <property type="molecule type" value="Genomic_DNA"/>
</dbReference>
<dbReference type="Gene3D" id="2.160.20.10">
    <property type="entry name" value="Single-stranded right-handed beta-helix, Pectin lyase-like"/>
    <property type="match status" value="1"/>
</dbReference>
<dbReference type="SMART" id="SM00856">
    <property type="entry name" value="PMEI"/>
    <property type="match status" value="1"/>
</dbReference>
<dbReference type="AlphaFoldDB" id="A0ABD3U9J4"/>
<dbReference type="InterPro" id="IPR011050">
    <property type="entry name" value="Pectin_lyase_fold/virulence"/>
</dbReference>
<dbReference type="GO" id="GO:0042545">
    <property type="term" value="P:cell wall modification"/>
    <property type="evidence" value="ECO:0007669"/>
    <property type="project" value="UniProtKB-UniRule"/>
</dbReference>
<reference evidence="15 16" key="1">
    <citation type="submission" date="2024-12" db="EMBL/GenBank/DDBJ databases">
        <title>The unique morphological basis and parallel evolutionary history of personate flowers in Penstemon.</title>
        <authorList>
            <person name="Depatie T.H."/>
            <person name="Wessinger C.A."/>
        </authorList>
    </citation>
    <scope>NUCLEOTIDE SEQUENCE [LARGE SCALE GENOMIC DNA]</scope>
    <source>
        <strain evidence="15">WTNN_2</strain>
        <tissue evidence="15">Leaf</tissue>
    </source>
</reference>
<keyword evidence="9 13" id="KW-0063">Aspartyl esterase</keyword>
<evidence type="ECO:0000259" key="14">
    <source>
        <dbReference type="SMART" id="SM00856"/>
    </source>
</evidence>
<comment type="subcellular location">
    <subcellularLocation>
        <location evidence="1">Secreted</location>
        <location evidence="1">Cell wall</location>
    </subcellularLocation>
</comment>
<keyword evidence="13" id="KW-0732">Signal</keyword>
<dbReference type="FunFam" id="2.160.20.10:FF:000001">
    <property type="entry name" value="Pectinesterase"/>
    <property type="match status" value="1"/>
</dbReference>
<comment type="similarity">
    <text evidence="3">In the N-terminal section; belongs to the PMEI family.</text>
</comment>
<keyword evidence="10" id="KW-0961">Cell wall biogenesis/degradation</keyword>
<feature type="active site" evidence="12">
    <location>
        <position position="376"/>
    </location>
</feature>
<organism evidence="15 16">
    <name type="scientific">Penstemon smallii</name>
    <dbReference type="NCBI Taxonomy" id="265156"/>
    <lineage>
        <taxon>Eukaryota</taxon>
        <taxon>Viridiplantae</taxon>
        <taxon>Streptophyta</taxon>
        <taxon>Embryophyta</taxon>
        <taxon>Tracheophyta</taxon>
        <taxon>Spermatophyta</taxon>
        <taxon>Magnoliopsida</taxon>
        <taxon>eudicotyledons</taxon>
        <taxon>Gunneridae</taxon>
        <taxon>Pentapetalae</taxon>
        <taxon>asterids</taxon>
        <taxon>lamiids</taxon>
        <taxon>Lamiales</taxon>
        <taxon>Plantaginaceae</taxon>
        <taxon>Cheloneae</taxon>
        <taxon>Penstemon</taxon>
    </lineage>
</organism>
<dbReference type="InterPro" id="IPR033131">
    <property type="entry name" value="Pectinesterase_Asp_AS"/>
</dbReference>
<dbReference type="InterPro" id="IPR000070">
    <property type="entry name" value="Pectinesterase_cat"/>
</dbReference>
<comment type="pathway">
    <text evidence="2 13">Glycan metabolism; pectin degradation; 2-dehydro-3-deoxy-D-gluconate from pectin: step 1/5.</text>
</comment>
<feature type="signal peptide" evidence="13">
    <location>
        <begin position="1"/>
        <end position="19"/>
    </location>
</feature>
<dbReference type="NCBIfam" id="TIGR01614">
    <property type="entry name" value="PME_inhib"/>
    <property type="match status" value="1"/>
</dbReference>
<dbReference type="Proteomes" id="UP001634393">
    <property type="component" value="Unassembled WGS sequence"/>
</dbReference>
<evidence type="ECO:0000256" key="13">
    <source>
        <dbReference type="RuleBase" id="RU000589"/>
    </source>
</evidence>
<comment type="caution">
    <text evidence="15">The sequence shown here is derived from an EMBL/GenBank/DDBJ whole genome shotgun (WGS) entry which is preliminary data.</text>
</comment>
<evidence type="ECO:0000256" key="9">
    <source>
        <dbReference type="ARBA" id="ARBA00023085"/>
    </source>
</evidence>
<feature type="domain" description="Pectinesterase inhibitor" evidence="14">
    <location>
        <begin position="21"/>
        <end position="180"/>
    </location>
</feature>
<dbReference type="CDD" id="cd15798">
    <property type="entry name" value="PMEI-like_3"/>
    <property type="match status" value="1"/>
</dbReference>
<evidence type="ECO:0000256" key="8">
    <source>
        <dbReference type="ARBA" id="ARBA00022801"/>
    </source>
</evidence>
<dbReference type="InterPro" id="IPR006501">
    <property type="entry name" value="Pectinesterase_inhib_dom"/>
</dbReference>
<dbReference type="Pfam" id="PF01095">
    <property type="entry name" value="Pectinesterase"/>
    <property type="match status" value="1"/>
</dbReference>
<comment type="similarity">
    <text evidence="4">In the C-terminal section; belongs to the pectinesterase family.</text>
</comment>
<accession>A0ABD3U9J4</accession>
<dbReference type="PROSITE" id="PS00503">
    <property type="entry name" value="PECTINESTERASE_2"/>
    <property type="match status" value="1"/>
</dbReference>
<dbReference type="InterPro" id="IPR012334">
    <property type="entry name" value="Pectin_lyas_fold"/>
</dbReference>
<dbReference type="InterPro" id="IPR035513">
    <property type="entry name" value="Invertase/methylesterase_inhib"/>
</dbReference>
<protein>
    <recommendedName>
        <fullName evidence="5 13">Pectinesterase</fullName>
        <ecNumber evidence="5 13">3.1.1.11</ecNumber>
    </recommendedName>
</protein>
<dbReference type="Gene3D" id="1.20.140.40">
    <property type="entry name" value="Invertase/pectin methylesterase inhibitor family protein"/>
    <property type="match status" value="1"/>
</dbReference>